<sequence length="187" mass="20987">IQSSARRNPIYLFYEQVAAGADGKSADGDKHYKCCHGSGKILTVTKAMKYSLNGLVGHLKNHFPAMYQLYEVLKARPEPPTAEELDIATARLKLDTSAAGEYVSKLKRASSNIMEALQRQAARATGEFVQEDFEKLLAEWIVACDQPFDEVDKRPFRKLLEYAHRPSAKPLHIPHRSKVSLSLDAWT</sequence>
<dbReference type="Proteomes" id="UP000054549">
    <property type="component" value="Unassembled WGS sequence"/>
</dbReference>
<reference evidence="1 2" key="1">
    <citation type="submission" date="2014-04" db="EMBL/GenBank/DDBJ databases">
        <title>Evolutionary Origins and Diversification of the Mycorrhizal Mutualists.</title>
        <authorList>
            <consortium name="DOE Joint Genome Institute"/>
            <consortium name="Mycorrhizal Genomics Consortium"/>
            <person name="Kohler A."/>
            <person name="Kuo A."/>
            <person name="Nagy L.G."/>
            <person name="Floudas D."/>
            <person name="Copeland A."/>
            <person name="Barry K.W."/>
            <person name="Cichocki N."/>
            <person name="Veneault-Fourrey C."/>
            <person name="LaButti K."/>
            <person name="Lindquist E.A."/>
            <person name="Lipzen A."/>
            <person name="Lundell T."/>
            <person name="Morin E."/>
            <person name="Murat C."/>
            <person name="Riley R."/>
            <person name="Ohm R."/>
            <person name="Sun H."/>
            <person name="Tunlid A."/>
            <person name="Henrissat B."/>
            <person name="Grigoriev I.V."/>
            <person name="Hibbett D.S."/>
            <person name="Martin F."/>
        </authorList>
    </citation>
    <scope>NUCLEOTIDE SEQUENCE [LARGE SCALE GENOMIC DNA]</scope>
    <source>
        <strain evidence="1 2">Koide BX008</strain>
    </source>
</reference>
<proteinExistence type="predicted"/>
<evidence type="ECO:0000313" key="2">
    <source>
        <dbReference type="Proteomes" id="UP000054549"/>
    </source>
</evidence>
<keyword evidence="2" id="KW-1185">Reference proteome</keyword>
<feature type="non-terminal residue" evidence="1">
    <location>
        <position position="187"/>
    </location>
</feature>
<accession>A0A0C2WQB0</accession>
<gene>
    <name evidence="1" type="ORF">M378DRAFT_50048</name>
</gene>
<dbReference type="AlphaFoldDB" id="A0A0C2WQB0"/>
<organism evidence="1 2">
    <name type="scientific">Amanita muscaria (strain Koide BX008)</name>
    <dbReference type="NCBI Taxonomy" id="946122"/>
    <lineage>
        <taxon>Eukaryota</taxon>
        <taxon>Fungi</taxon>
        <taxon>Dikarya</taxon>
        <taxon>Basidiomycota</taxon>
        <taxon>Agaricomycotina</taxon>
        <taxon>Agaricomycetes</taxon>
        <taxon>Agaricomycetidae</taxon>
        <taxon>Agaricales</taxon>
        <taxon>Pluteineae</taxon>
        <taxon>Amanitaceae</taxon>
        <taxon>Amanita</taxon>
    </lineage>
</organism>
<dbReference type="EMBL" id="KN818255">
    <property type="protein sequence ID" value="KIL63847.1"/>
    <property type="molecule type" value="Genomic_DNA"/>
</dbReference>
<dbReference type="HOGENOM" id="CLU_1227348_0_0_1"/>
<dbReference type="InParanoid" id="A0A0C2WQB0"/>
<dbReference type="STRING" id="946122.A0A0C2WQB0"/>
<feature type="non-terminal residue" evidence="1">
    <location>
        <position position="1"/>
    </location>
</feature>
<name>A0A0C2WQB0_AMAMK</name>
<protein>
    <submittedName>
        <fullName evidence="1">Uncharacterized protein</fullName>
    </submittedName>
</protein>
<evidence type="ECO:0000313" key="1">
    <source>
        <dbReference type="EMBL" id="KIL63847.1"/>
    </source>
</evidence>
<dbReference type="OrthoDB" id="3259181at2759"/>